<dbReference type="RefSeq" id="WP_131959262.1">
    <property type="nucleotide sequence ID" value="NZ_SMFL01000005.1"/>
</dbReference>
<evidence type="ECO:0000313" key="1">
    <source>
        <dbReference type="EMBL" id="TDE14679.1"/>
    </source>
</evidence>
<keyword evidence="2" id="KW-1185">Reference proteome</keyword>
<sequence>MDPIDYFRNEIKSYFPQSTELTLSKAYAQHRRFNFYFTIKENYPYLLYLNWDGEGERFTLKCLEFKSAEILSGLAAAYAENGSKSFNAGQPKTTVSFILKSQDNLSVTEFRGSENKQLNGGEIVGKRLMESVDPELPTE</sequence>
<organism evidence="1 2">
    <name type="scientific">Dyadobacter psychrotolerans</name>
    <dbReference type="NCBI Taxonomy" id="2541721"/>
    <lineage>
        <taxon>Bacteria</taxon>
        <taxon>Pseudomonadati</taxon>
        <taxon>Bacteroidota</taxon>
        <taxon>Cytophagia</taxon>
        <taxon>Cytophagales</taxon>
        <taxon>Spirosomataceae</taxon>
        <taxon>Dyadobacter</taxon>
    </lineage>
</organism>
<evidence type="ECO:0000313" key="2">
    <source>
        <dbReference type="Proteomes" id="UP000294850"/>
    </source>
</evidence>
<dbReference type="AlphaFoldDB" id="A0A4R5DKT8"/>
<dbReference type="Proteomes" id="UP000294850">
    <property type="component" value="Unassembled WGS sequence"/>
</dbReference>
<protein>
    <submittedName>
        <fullName evidence="1">Uncharacterized protein</fullName>
    </submittedName>
</protein>
<name>A0A4R5DKT8_9BACT</name>
<dbReference type="OrthoDB" id="953864at2"/>
<proteinExistence type="predicted"/>
<accession>A0A4R5DKT8</accession>
<dbReference type="EMBL" id="SMFL01000005">
    <property type="protein sequence ID" value="TDE14679.1"/>
    <property type="molecule type" value="Genomic_DNA"/>
</dbReference>
<gene>
    <name evidence="1" type="ORF">E0F88_15940</name>
</gene>
<reference evidence="1 2" key="1">
    <citation type="submission" date="2019-03" db="EMBL/GenBank/DDBJ databases">
        <title>Dyadobacter AR-3-6 sp. nov., isolated from arctic soil.</title>
        <authorList>
            <person name="Chaudhary D.K."/>
        </authorList>
    </citation>
    <scope>NUCLEOTIDE SEQUENCE [LARGE SCALE GENOMIC DNA]</scope>
    <source>
        <strain evidence="1 2">AR-3-6</strain>
    </source>
</reference>
<comment type="caution">
    <text evidence="1">The sequence shown here is derived from an EMBL/GenBank/DDBJ whole genome shotgun (WGS) entry which is preliminary data.</text>
</comment>